<keyword evidence="1" id="KW-0503">Monooxygenase</keyword>
<gene>
    <name evidence="1" type="ORF">DSO57_1000129</name>
</gene>
<evidence type="ECO:0000313" key="1">
    <source>
        <dbReference type="EMBL" id="KAJ9063554.1"/>
    </source>
</evidence>
<dbReference type="EMBL" id="QTSX02004971">
    <property type="protein sequence ID" value="KAJ9063554.1"/>
    <property type="molecule type" value="Genomic_DNA"/>
</dbReference>
<accession>A0ACC2SMQ5</accession>
<protein>
    <submittedName>
        <fullName evidence="1">Cytochrome P450 monooxygenase</fullName>
        <ecNumber evidence="1">1.14.14.92</ecNumber>
    </submittedName>
</protein>
<reference evidence="1" key="1">
    <citation type="submission" date="2022-04" db="EMBL/GenBank/DDBJ databases">
        <title>Genome of the entomopathogenic fungus Entomophthora muscae.</title>
        <authorList>
            <person name="Elya C."/>
            <person name="Lovett B.R."/>
            <person name="Lee E."/>
            <person name="Macias A.M."/>
            <person name="Hajek A.E."/>
            <person name="De Bivort B.L."/>
            <person name="Kasson M.T."/>
            <person name="De Fine Licht H.H."/>
            <person name="Stajich J.E."/>
        </authorList>
    </citation>
    <scope>NUCLEOTIDE SEQUENCE</scope>
    <source>
        <strain evidence="1">Berkeley</strain>
    </source>
</reference>
<comment type="caution">
    <text evidence="1">The sequence shown here is derived from an EMBL/GenBank/DDBJ whole genome shotgun (WGS) entry which is preliminary data.</text>
</comment>
<name>A0ACC2SMQ5_9FUNG</name>
<dbReference type="Proteomes" id="UP001165960">
    <property type="component" value="Unassembled WGS sequence"/>
</dbReference>
<proteinExistence type="predicted"/>
<keyword evidence="1" id="KW-0560">Oxidoreductase</keyword>
<sequence length="418" mass="47650">MLTWVLALILFLWWAWQVFYSVVRSPLRHVPSPWVFQLFPAYFYLSLAVGDSPQFLHYYFLRYGSAFRVGWDVVMFVDGDAASSLYSSYQLKKSKDYSIFSIFGPNMLTIRDRVDHAVRRRRVGPAMTKQSIAKMEPVIIECALKPLIDNIDKAAKSNEPINLHNQFHCYAWDIIGRLAFGESFNMLNSGSHPVVGWVKRVLEEAMLSLIIPFYGRFKSKEWELLTQFTSDLVDGYVKRGSFDDTDIIGHFLAAKENSPALTRDEVFAESFIQLAAGTDTSSNTTNWLFYNILTHPHVEDKLIAELSDAKLLTPGRILTLQDITDRLPYFEMCLKETMRILPAISSAPFRIIPKGGKTVLGYHLPEGTKVAVPIYSLHRSPAIWENPDSFIPERWQSLKLGPCDYLPFLMGPRACAGK</sequence>
<organism evidence="1 2">
    <name type="scientific">Entomophthora muscae</name>
    <dbReference type="NCBI Taxonomy" id="34485"/>
    <lineage>
        <taxon>Eukaryota</taxon>
        <taxon>Fungi</taxon>
        <taxon>Fungi incertae sedis</taxon>
        <taxon>Zoopagomycota</taxon>
        <taxon>Entomophthoromycotina</taxon>
        <taxon>Entomophthoromycetes</taxon>
        <taxon>Entomophthorales</taxon>
        <taxon>Entomophthoraceae</taxon>
        <taxon>Entomophthora</taxon>
    </lineage>
</organism>
<evidence type="ECO:0000313" key="2">
    <source>
        <dbReference type="Proteomes" id="UP001165960"/>
    </source>
</evidence>
<keyword evidence="2" id="KW-1185">Reference proteome</keyword>
<dbReference type="EC" id="1.14.14.92" evidence="1"/>